<feature type="binding site" evidence="4">
    <location>
        <position position="119"/>
    </location>
    <ligand>
        <name>substrate</name>
    </ligand>
</feature>
<comment type="caution">
    <text evidence="4">Lacks conserved residue(s) required for the propagation of feature annotation.</text>
</comment>
<dbReference type="InterPro" id="IPR028978">
    <property type="entry name" value="Chorismate_lyase_/UTRA_dom_sf"/>
</dbReference>
<evidence type="ECO:0000256" key="1">
    <source>
        <dbReference type="ARBA" id="ARBA00022490"/>
    </source>
</evidence>
<evidence type="ECO:0000313" key="5">
    <source>
        <dbReference type="EMBL" id="PCF96378.1"/>
    </source>
</evidence>
<dbReference type="PANTHER" id="PTHR38683">
    <property type="entry name" value="CHORISMATE PYRUVATE-LYASE"/>
    <property type="match status" value="1"/>
</dbReference>
<sequence length="188" mass="21104">MTVTTFRHAHPFPHWLPVNALRPAMSAPWWQWVASTDSLTARLTAAAGSKPFRVRLLRQMIGLPLRDEAQALGIEPRRNAWIREVALCVDDTPWVVARSVAPLTQLLGKGLEGLGERSLGSWLFRQPDLVRGPLYATRHWPSFAYHLCTPADTGVWGRRSVFQHSGLSLLVQECFLSTMADELSLPSR</sequence>
<keyword evidence="2 4" id="KW-0831">Ubiquinone biosynthesis</keyword>
<keyword evidence="3 4" id="KW-0456">Lyase</keyword>
<proteinExistence type="inferred from homology"/>
<keyword evidence="1 4" id="KW-0963">Cytoplasm</keyword>
<feature type="binding site" evidence="4">
    <location>
        <position position="83"/>
    </location>
    <ligand>
        <name>substrate</name>
    </ligand>
</feature>
<name>A0A2A4HM03_9GAMM</name>
<evidence type="ECO:0000256" key="3">
    <source>
        <dbReference type="ARBA" id="ARBA00023239"/>
    </source>
</evidence>
<dbReference type="HAMAP" id="MF_01632">
    <property type="entry name" value="UbiC"/>
    <property type="match status" value="1"/>
</dbReference>
<dbReference type="GO" id="GO:0006744">
    <property type="term" value="P:ubiquinone biosynthetic process"/>
    <property type="evidence" value="ECO:0007669"/>
    <property type="project" value="UniProtKB-UniRule"/>
</dbReference>
<gene>
    <name evidence="4" type="primary">ubiC</name>
    <name evidence="5" type="ORF">CPA45_07560</name>
</gene>
<dbReference type="GO" id="GO:0042866">
    <property type="term" value="P:pyruvate biosynthetic process"/>
    <property type="evidence" value="ECO:0007669"/>
    <property type="project" value="UniProtKB-UniRule"/>
</dbReference>
<dbReference type="RefSeq" id="WP_096650951.1">
    <property type="nucleotide sequence ID" value="NZ_NWUX01000004.1"/>
</dbReference>
<comment type="pathway">
    <text evidence="4">Cofactor biosynthesis; ubiquinone biosynthesis.</text>
</comment>
<comment type="caution">
    <text evidence="5">The sequence shown here is derived from an EMBL/GenBank/DDBJ whole genome shotgun (WGS) entry which is preliminary data.</text>
</comment>
<comment type="similarity">
    <text evidence="4">Belongs to the UbiC family.</text>
</comment>
<dbReference type="EC" id="4.1.3.40" evidence="4"/>
<feature type="binding site" evidence="4">
    <location>
        <position position="173"/>
    </location>
    <ligand>
        <name>substrate</name>
    </ligand>
</feature>
<dbReference type="OrthoDB" id="9789493at2"/>
<evidence type="ECO:0000256" key="4">
    <source>
        <dbReference type="HAMAP-Rule" id="MF_01632"/>
    </source>
</evidence>
<accession>A0A2A4HM03</accession>
<dbReference type="PANTHER" id="PTHR38683:SF1">
    <property type="entry name" value="CHORISMATE PYRUVATE-LYASE"/>
    <property type="match status" value="1"/>
</dbReference>
<reference evidence="6" key="1">
    <citation type="submission" date="2017-09" db="EMBL/GenBank/DDBJ databases">
        <authorList>
            <person name="Cho G.-S."/>
            <person name="Oguntoyinbo F.A."/>
            <person name="Cnockaert M."/>
            <person name="Kabisch J."/>
            <person name="Neve H."/>
            <person name="Bockelmann W."/>
            <person name="Wenning M."/>
            <person name="Franz C.M."/>
            <person name="Vandamme P."/>
        </authorList>
    </citation>
    <scope>NUCLEOTIDE SEQUENCE [LARGE SCALE GENOMIC DNA]</scope>
    <source>
        <strain evidence="6">MBT G8648</strain>
    </source>
</reference>
<comment type="function">
    <text evidence="4">Removes the pyruvyl group from chorismate, with concomitant aromatization of the ring, to provide 4-hydroxybenzoate (4HB) for the ubiquinone pathway.</text>
</comment>
<keyword evidence="4" id="KW-0670">Pyruvate</keyword>
<dbReference type="GO" id="GO:0005829">
    <property type="term" value="C:cytosol"/>
    <property type="evidence" value="ECO:0007669"/>
    <property type="project" value="TreeGrafter"/>
</dbReference>
<evidence type="ECO:0000256" key="2">
    <source>
        <dbReference type="ARBA" id="ARBA00022688"/>
    </source>
</evidence>
<protein>
    <recommendedName>
        <fullName evidence="4">Probable chorismate pyruvate-lyase</fullName>
        <shortName evidence="4">CL</shortName>
        <shortName evidence="4">CPL</shortName>
        <ecNumber evidence="4">4.1.3.40</ecNumber>
    </recommendedName>
</protein>
<evidence type="ECO:0000313" key="6">
    <source>
        <dbReference type="Proteomes" id="UP000218677"/>
    </source>
</evidence>
<dbReference type="GO" id="GO:0008813">
    <property type="term" value="F:chorismate lyase activity"/>
    <property type="evidence" value="ECO:0007669"/>
    <property type="project" value="UniProtKB-UniRule"/>
</dbReference>
<dbReference type="AlphaFoldDB" id="A0A2A4HM03"/>
<keyword evidence="6" id="KW-1185">Reference proteome</keyword>
<dbReference type="Gene3D" id="3.40.1410.10">
    <property type="entry name" value="Chorismate lyase-like"/>
    <property type="match status" value="1"/>
</dbReference>
<dbReference type="Proteomes" id="UP000218677">
    <property type="component" value="Unassembled WGS sequence"/>
</dbReference>
<comment type="catalytic activity">
    <reaction evidence="4">
        <text>chorismate = 4-hydroxybenzoate + pyruvate</text>
        <dbReference type="Rhea" id="RHEA:16505"/>
        <dbReference type="ChEBI" id="CHEBI:15361"/>
        <dbReference type="ChEBI" id="CHEBI:17879"/>
        <dbReference type="ChEBI" id="CHEBI:29748"/>
        <dbReference type="EC" id="4.1.3.40"/>
    </reaction>
</comment>
<dbReference type="Pfam" id="PF04345">
    <property type="entry name" value="Chor_lyase"/>
    <property type="match status" value="1"/>
</dbReference>
<dbReference type="EMBL" id="NWUX01000004">
    <property type="protein sequence ID" value="PCF96378.1"/>
    <property type="molecule type" value="Genomic_DNA"/>
</dbReference>
<organism evidence="5 6">
    <name type="scientific">Vreelandella nigrificans</name>
    <dbReference type="NCBI Taxonomy" id="2042704"/>
    <lineage>
        <taxon>Bacteria</taxon>
        <taxon>Pseudomonadati</taxon>
        <taxon>Pseudomonadota</taxon>
        <taxon>Gammaproteobacteria</taxon>
        <taxon>Oceanospirillales</taxon>
        <taxon>Halomonadaceae</taxon>
        <taxon>Vreelandella</taxon>
    </lineage>
</organism>
<dbReference type="UniPathway" id="UPA00232"/>
<dbReference type="InterPro" id="IPR007440">
    <property type="entry name" value="Chorismate--pyruvate_lyase"/>
</dbReference>
<comment type="subcellular location">
    <subcellularLocation>
        <location evidence="4">Cytoplasm</location>
    </subcellularLocation>
</comment>
<dbReference type="SUPFAM" id="SSF64288">
    <property type="entry name" value="Chorismate lyase-like"/>
    <property type="match status" value="1"/>
</dbReference>